<feature type="compositionally biased region" description="Basic and acidic residues" evidence="1">
    <location>
        <begin position="222"/>
        <end position="233"/>
    </location>
</feature>
<evidence type="ECO:0000313" key="4">
    <source>
        <dbReference type="EnsemblMetazoa" id="G30940.28:cds"/>
    </source>
</evidence>
<evidence type="ECO:0000256" key="3">
    <source>
        <dbReference type="SAM" id="SignalP"/>
    </source>
</evidence>
<dbReference type="AlphaFoldDB" id="A0A8W8M7K4"/>
<feature type="transmembrane region" description="Helical" evidence="2">
    <location>
        <begin position="168"/>
        <end position="192"/>
    </location>
</feature>
<sequence>MRELKKIPLFLFLLAVITPENMGIDIRVDFDGGDCGREFTVSQFDIFHLKADPNPVTSGGAASCIVKFRTDSSFSVYVQHLSVQDCTAKLFFYDNDNTQKYPVQTLTCLPTTPAGGTFTTRTGNLIVRLDKGSGSTKAYSFNLILTTIEGQVPNQVTDTAGGGVGTGAIIGIAVGVVAFLIIIIAVVCFFVCRQMAQQKEEKMRQLQPSVFTTAASDPSVVIEREGDRQRNRETIPNLSGSYSRRHRPYDPPENDYQQIKLPEPKTNGILKGSQRRSRRRNNKEEDSGHDNPGYSASVSSTDDSCDFDFASYQQSKGELPGAQRIKNFSMNPDPIKARQERSDRGRRNRPNSQTSDSSVEDGPGFTNKAFTDESGRSQSLGRAAGRRRFSDDDETATNYTRSTRTDRSYSPSRTENSSDTGMTYGSRFERNPNAASIRRSRSRSQSRSSTRSARKQRHHHHHDHSDQSSQGSHASSRQPAPPSTTHPNTSGSHLTGRQASIRRSPRTKHFISQGFENRAFSETSNSTDMVESKVSYAIMSDTTVGGKSSIRMHNLQRGELNGSVRRDRSAPDKGLSDDARSSVKFDLRSDSKMGKINAPKSGKARNVHSTASFPSKTTSVQSSQNKENKPQTVSKPSENTVPKPKKSTTEGKNYFREYVNKGYDDDFNRSASLRKSKNRETSSSSHNSSNSYRHMNERHRDTRDVPDKAGRSRSRSESRRENERYRESESDDYYREQQRRSQSVDRSRRRSESRSRRRDDYYDDWESDSDYHSRDERGRSRSVERRSSRGPDRRPSSRHRTRDDYRNHYRSDDSL</sequence>
<keyword evidence="2" id="KW-1133">Transmembrane helix</keyword>
<accession>A0A8W8M7K4</accession>
<protein>
    <recommendedName>
        <fullName evidence="6">CUB domain-containing protein</fullName>
    </recommendedName>
</protein>
<feature type="signal peptide" evidence="3">
    <location>
        <begin position="1"/>
        <end position="23"/>
    </location>
</feature>
<feature type="compositionally biased region" description="Basic residues" evidence="1">
    <location>
        <begin position="452"/>
        <end position="462"/>
    </location>
</feature>
<feature type="compositionally biased region" description="Basic and acidic residues" evidence="1">
    <location>
        <begin position="335"/>
        <end position="345"/>
    </location>
</feature>
<evidence type="ECO:0000313" key="5">
    <source>
        <dbReference type="Proteomes" id="UP000005408"/>
    </source>
</evidence>
<evidence type="ECO:0000256" key="2">
    <source>
        <dbReference type="SAM" id="Phobius"/>
    </source>
</evidence>
<reference evidence="4" key="1">
    <citation type="submission" date="2022-08" db="UniProtKB">
        <authorList>
            <consortium name="EnsemblMetazoa"/>
        </authorList>
    </citation>
    <scope>IDENTIFICATION</scope>
    <source>
        <strain evidence="4">05x7-T-G4-1.051#20</strain>
    </source>
</reference>
<feature type="compositionally biased region" description="Polar residues" evidence="1">
    <location>
        <begin position="607"/>
        <end position="640"/>
    </location>
</feature>
<keyword evidence="2" id="KW-0472">Membrane</keyword>
<feature type="region of interest" description="Disordered" evidence="1">
    <location>
        <begin position="316"/>
        <end position="515"/>
    </location>
</feature>
<evidence type="ECO:0008006" key="6">
    <source>
        <dbReference type="Google" id="ProtNLM"/>
    </source>
</evidence>
<feature type="compositionally biased region" description="Low complexity" evidence="1">
    <location>
        <begin position="682"/>
        <end position="691"/>
    </location>
</feature>
<feature type="compositionally biased region" description="Basic and acidic residues" evidence="1">
    <location>
        <begin position="769"/>
        <end position="815"/>
    </location>
</feature>
<feature type="region of interest" description="Disordered" evidence="1">
    <location>
        <begin position="217"/>
        <end position="302"/>
    </location>
</feature>
<evidence type="ECO:0000256" key="1">
    <source>
        <dbReference type="SAM" id="MobiDB-lite"/>
    </source>
</evidence>
<keyword evidence="5" id="KW-1185">Reference proteome</keyword>
<feature type="compositionally biased region" description="Basic and acidic residues" evidence="1">
    <location>
        <begin position="694"/>
        <end position="760"/>
    </location>
</feature>
<feature type="chain" id="PRO_5036456789" description="CUB domain-containing protein" evidence="3">
    <location>
        <begin position="24"/>
        <end position="815"/>
    </location>
</feature>
<keyword evidence="3" id="KW-0732">Signal</keyword>
<feature type="compositionally biased region" description="Low complexity" evidence="1">
    <location>
        <begin position="467"/>
        <end position="478"/>
    </location>
</feature>
<feature type="compositionally biased region" description="Polar residues" evidence="1">
    <location>
        <begin position="396"/>
        <end position="423"/>
    </location>
</feature>
<feature type="compositionally biased region" description="Basic and acidic residues" evidence="1">
    <location>
        <begin position="564"/>
        <end position="593"/>
    </location>
</feature>
<feature type="compositionally biased region" description="Basic and acidic residues" evidence="1">
    <location>
        <begin position="647"/>
        <end position="668"/>
    </location>
</feature>
<name>A0A8W8M7K4_MAGGI</name>
<dbReference type="Proteomes" id="UP000005408">
    <property type="component" value="Unassembled WGS sequence"/>
</dbReference>
<organism evidence="4 5">
    <name type="scientific">Magallana gigas</name>
    <name type="common">Pacific oyster</name>
    <name type="synonym">Crassostrea gigas</name>
    <dbReference type="NCBI Taxonomy" id="29159"/>
    <lineage>
        <taxon>Eukaryota</taxon>
        <taxon>Metazoa</taxon>
        <taxon>Spiralia</taxon>
        <taxon>Lophotrochozoa</taxon>
        <taxon>Mollusca</taxon>
        <taxon>Bivalvia</taxon>
        <taxon>Autobranchia</taxon>
        <taxon>Pteriomorphia</taxon>
        <taxon>Ostreida</taxon>
        <taxon>Ostreoidea</taxon>
        <taxon>Ostreidae</taxon>
        <taxon>Magallana</taxon>
    </lineage>
</organism>
<feature type="region of interest" description="Disordered" evidence="1">
    <location>
        <begin position="547"/>
        <end position="815"/>
    </location>
</feature>
<keyword evidence="2" id="KW-0812">Transmembrane</keyword>
<proteinExistence type="predicted"/>
<feature type="compositionally biased region" description="Polar residues" evidence="1">
    <location>
        <begin position="485"/>
        <end position="498"/>
    </location>
</feature>
<dbReference type="EnsemblMetazoa" id="G30940.28">
    <property type="protein sequence ID" value="G30940.28:cds"/>
    <property type="gene ID" value="G30940"/>
</dbReference>